<gene>
    <name evidence="3" type="ORF">DK847_14405</name>
</gene>
<keyword evidence="1" id="KW-1133">Transmembrane helix</keyword>
<dbReference type="PANTHER" id="PTHR22911">
    <property type="entry name" value="ACYL-MALONYL CONDENSING ENZYME-RELATED"/>
    <property type="match status" value="1"/>
</dbReference>
<comment type="caution">
    <text evidence="3">The sequence shown here is derived from an EMBL/GenBank/DDBJ whole genome shotgun (WGS) entry which is preliminary data.</text>
</comment>
<dbReference type="InterPro" id="IPR000620">
    <property type="entry name" value="EamA_dom"/>
</dbReference>
<evidence type="ECO:0000256" key="1">
    <source>
        <dbReference type="SAM" id="Phobius"/>
    </source>
</evidence>
<sequence>MPFDSPPSGRQIGAAFFITAIGGLLFTFDLPLLRLSMADQWTMVFVRGILLFSTLSFGWFVARWMGDRAPFLAGGAGIAVACASTLGNISYIGAVVHAPAANVVFLIALTPVIAASLSHLVLGEKVHGYTWTATILALCGAALIASQGIDSGHWVGDGLAMVSAFCSATILTIIRATGRKVATSLALGSLASSLIALMSFNIVPSTLFGTGAFGVPSLVWLGLNGLIVMPLATVLLARGPRLLPSADVSMFFMLETILTPIWTWMLFAEAPSPRVLAGGLLLILTLLAHSWWRLAVSMRTAQAISSDRP</sequence>
<keyword evidence="4" id="KW-1185">Reference proteome</keyword>
<dbReference type="AlphaFoldDB" id="A0A2W2BKD5"/>
<dbReference type="InterPro" id="IPR037185">
    <property type="entry name" value="EmrE-like"/>
</dbReference>
<dbReference type="EMBL" id="QKVK01000006">
    <property type="protein sequence ID" value="PZF76367.1"/>
    <property type="molecule type" value="Genomic_DNA"/>
</dbReference>
<dbReference type="Pfam" id="PF00892">
    <property type="entry name" value="EamA"/>
    <property type="match status" value="1"/>
</dbReference>
<dbReference type="Proteomes" id="UP000248795">
    <property type="component" value="Unassembled WGS sequence"/>
</dbReference>
<protein>
    <recommendedName>
        <fullName evidence="2">EamA domain-containing protein</fullName>
    </recommendedName>
</protein>
<dbReference type="SUPFAM" id="SSF103481">
    <property type="entry name" value="Multidrug resistance efflux transporter EmrE"/>
    <property type="match status" value="2"/>
</dbReference>
<reference evidence="4" key="1">
    <citation type="submission" date="2018-06" db="EMBL/GenBank/DDBJ databases">
        <title>Aestuariibacter litoralis strain KCTC 52945T.</title>
        <authorList>
            <person name="Li X."/>
            <person name="Salam N."/>
            <person name="Li J.-L."/>
            <person name="Chen Y.-M."/>
            <person name="Yang Z.-W."/>
            <person name="Zhang L.-Y."/>
            <person name="Han M.-X."/>
            <person name="Xiao M."/>
            <person name="Li W.-J."/>
        </authorList>
    </citation>
    <scope>NUCLEOTIDE SEQUENCE [LARGE SCALE GENOMIC DNA]</scope>
    <source>
        <strain evidence="4">KCTC 52945</strain>
    </source>
</reference>
<feature type="transmembrane region" description="Helical" evidence="1">
    <location>
        <begin position="155"/>
        <end position="174"/>
    </location>
</feature>
<organism evidence="3 4">
    <name type="scientific">Aestuariivirga litoralis</name>
    <dbReference type="NCBI Taxonomy" id="2650924"/>
    <lineage>
        <taxon>Bacteria</taxon>
        <taxon>Pseudomonadati</taxon>
        <taxon>Pseudomonadota</taxon>
        <taxon>Alphaproteobacteria</taxon>
        <taxon>Hyphomicrobiales</taxon>
        <taxon>Aestuariivirgaceae</taxon>
        <taxon>Aestuariivirga</taxon>
    </lineage>
</organism>
<feature type="transmembrane region" description="Helical" evidence="1">
    <location>
        <begin position="12"/>
        <end position="32"/>
    </location>
</feature>
<evidence type="ECO:0000259" key="2">
    <source>
        <dbReference type="Pfam" id="PF00892"/>
    </source>
</evidence>
<feature type="transmembrane region" description="Helical" evidence="1">
    <location>
        <begin position="215"/>
        <end position="236"/>
    </location>
</feature>
<dbReference type="GO" id="GO:0016020">
    <property type="term" value="C:membrane"/>
    <property type="evidence" value="ECO:0007669"/>
    <property type="project" value="InterPro"/>
</dbReference>
<dbReference type="PANTHER" id="PTHR22911:SF135">
    <property type="entry name" value="BLR4310 PROTEIN"/>
    <property type="match status" value="1"/>
</dbReference>
<evidence type="ECO:0000313" key="4">
    <source>
        <dbReference type="Proteomes" id="UP000248795"/>
    </source>
</evidence>
<accession>A0A2W2BKD5</accession>
<keyword evidence="1" id="KW-0472">Membrane</keyword>
<feature type="domain" description="EamA" evidence="2">
    <location>
        <begin position="38"/>
        <end position="145"/>
    </location>
</feature>
<feature type="transmembrane region" description="Helical" evidence="1">
    <location>
        <begin position="100"/>
        <end position="122"/>
    </location>
</feature>
<feature type="transmembrane region" description="Helical" evidence="1">
    <location>
        <begin position="181"/>
        <end position="203"/>
    </location>
</feature>
<keyword evidence="1" id="KW-0812">Transmembrane</keyword>
<evidence type="ECO:0000313" key="3">
    <source>
        <dbReference type="EMBL" id="PZF76367.1"/>
    </source>
</evidence>
<feature type="transmembrane region" description="Helical" evidence="1">
    <location>
        <begin position="44"/>
        <end position="62"/>
    </location>
</feature>
<feature type="transmembrane region" description="Helical" evidence="1">
    <location>
        <begin position="273"/>
        <end position="292"/>
    </location>
</feature>
<proteinExistence type="predicted"/>
<name>A0A2W2BKD5_9HYPH</name>
<feature type="transmembrane region" description="Helical" evidence="1">
    <location>
        <begin position="248"/>
        <end position="267"/>
    </location>
</feature>
<feature type="transmembrane region" description="Helical" evidence="1">
    <location>
        <begin position="69"/>
        <end position="94"/>
    </location>
</feature>